<name>A0A2D4Q1N3_MICSU</name>
<evidence type="ECO:0000313" key="1">
    <source>
        <dbReference type="EMBL" id="LAB64122.1"/>
    </source>
</evidence>
<dbReference type="CDD" id="cd09275">
    <property type="entry name" value="RNase_HI_RT_DIRS1"/>
    <property type="match status" value="1"/>
</dbReference>
<dbReference type="AlphaFoldDB" id="A0A2D4Q1N3"/>
<accession>A0A2D4Q1N3</accession>
<reference evidence="1" key="1">
    <citation type="submission" date="2017-07" db="EMBL/GenBank/DDBJ databases">
        <authorList>
            <person name="Mikheyev A."/>
            <person name="Grau M."/>
        </authorList>
    </citation>
    <scope>NUCLEOTIDE SEQUENCE</scope>
    <source>
        <tissue evidence="1">Venom_gland</tissue>
    </source>
</reference>
<reference evidence="1" key="2">
    <citation type="submission" date="2017-11" db="EMBL/GenBank/DDBJ databases">
        <title>Coralsnake Venomics: Analyses of Venom Gland Transcriptomes and Proteomes of Six Brazilian Taxa.</title>
        <authorList>
            <person name="Aird S.D."/>
            <person name="Jorge da Silva N."/>
            <person name="Qiu L."/>
            <person name="Villar-Briones A."/>
            <person name="Aparecida-Saddi V."/>
            <person name="Campos-Telles M.P."/>
            <person name="Grau M."/>
            <person name="Mikheyev A.S."/>
        </authorList>
    </citation>
    <scope>NUCLEOTIDE SEQUENCE</scope>
    <source>
        <tissue evidence="1">Venom_gland</tissue>
    </source>
</reference>
<proteinExistence type="predicted"/>
<dbReference type="EMBL" id="IACN01113941">
    <property type="protein sequence ID" value="LAB64122.1"/>
    <property type="molecule type" value="Transcribed_RNA"/>
</dbReference>
<evidence type="ECO:0008006" key="2">
    <source>
        <dbReference type="Google" id="ProtNLM"/>
    </source>
</evidence>
<protein>
    <recommendedName>
        <fullName evidence="2">Reverse transcriptase RNase H-like domain-containing protein</fullName>
    </recommendedName>
</protein>
<organism evidence="1">
    <name type="scientific">Micrurus surinamensis</name>
    <name type="common">Surinam coral snake</name>
    <dbReference type="NCBI Taxonomy" id="129470"/>
    <lineage>
        <taxon>Eukaryota</taxon>
        <taxon>Metazoa</taxon>
        <taxon>Chordata</taxon>
        <taxon>Craniata</taxon>
        <taxon>Vertebrata</taxon>
        <taxon>Euteleostomi</taxon>
        <taxon>Lepidosauria</taxon>
        <taxon>Squamata</taxon>
        <taxon>Bifurcata</taxon>
        <taxon>Unidentata</taxon>
        <taxon>Episquamata</taxon>
        <taxon>Toxicofera</taxon>
        <taxon>Serpentes</taxon>
        <taxon>Colubroidea</taxon>
        <taxon>Elapidae</taxon>
        <taxon>Elapinae</taxon>
        <taxon>Micrurus</taxon>
    </lineage>
</organism>
<sequence length="132" mass="15395">MQARAPRDDQRFHQDINKVIFGWGAHFQSQMVQGQWSQEALVNNINWLELRAIHLAFKWFQGKVSGHHVLILTDNVATKVHINCQGGTYSRALMWEAEQLGLWPEKHLSIRVEHISGRCEGPEKKTEKFFFQ</sequence>